<keyword evidence="8 9" id="KW-0927">Auxin signaling pathway</keyword>
<evidence type="ECO:0000256" key="8">
    <source>
        <dbReference type="ARBA" id="ARBA00023294"/>
    </source>
</evidence>
<accession>A0A9R0YJV2</accession>
<feature type="region of interest" description="Disordered" evidence="10">
    <location>
        <begin position="1"/>
        <end position="24"/>
    </location>
</feature>
<keyword evidence="6 9" id="KW-0804">Transcription</keyword>
<sequence>MNLSPSAAAGGGLPDQPASPEVSEEHKCLNSELWHACAGPLVSLPAVGSRVLYFPQGHSEQVSASTNKEMESQIPNYPNLPAQLICQLHNVTMHADAETDEVYAQMTLQPLSPQELKDPFLPAELGNASKQPTNYFCKTLTASDTSTHGGFSVPRRAAEKVFPPLDFTQQPPAQELMAKDLHGNEWKFRHIFRGQPKRHLLTTGWSIFISAKRLVAGDSVLFIWNDNNQLLLGIRRANRSQTVMPSSVLSSDSMHIGLLAAAAHAASTNSRFTIFYNPRSPSEFVIPLAKYVKAVYHTRISVGMRFRMLFETEESSVRRYMGTITGISDLDPARWPNSHWRSVKLDGMSQLLERGNQGCLYGRLSL</sequence>
<proteinExistence type="inferred from homology"/>
<dbReference type="GO" id="GO:0006355">
    <property type="term" value="P:regulation of DNA-templated transcription"/>
    <property type="evidence" value="ECO:0007669"/>
    <property type="project" value="InterPro"/>
</dbReference>
<keyword evidence="4 9" id="KW-0805">Transcription regulation</keyword>
<comment type="function">
    <text evidence="1 9">Auxin response factors (ARFs) are transcriptional factors that bind specifically to the DNA sequence 5'-TGTCTC-3' found in the auxin-responsive promoter elements (AuxREs).</text>
</comment>
<dbReference type="AlphaFoldDB" id="A0A9R0YJV2"/>
<name>A0A9R0YJV2_TRITD</name>
<dbReference type="PROSITE" id="PS50863">
    <property type="entry name" value="B3"/>
    <property type="match status" value="1"/>
</dbReference>
<dbReference type="Proteomes" id="UP000324705">
    <property type="component" value="Chromosome 6B"/>
</dbReference>
<evidence type="ECO:0000256" key="6">
    <source>
        <dbReference type="ARBA" id="ARBA00023163"/>
    </source>
</evidence>
<dbReference type="GO" id="GO:0005634">
    <property type="term" value="C:nucleus"/>
    <property type="evidence" value="ECO:0007669"/>
    <property type="project" value="UniProtKB-SubCell"/>
</dbReference>
<evidence type="ECO:0000313" key="13">
    <source>
        <dbReference type="Proteomes" id="UP000324705"/>
    </source>
</evidence>
<keyword evidence="7 9" id="KW-0539">Nucleus</keyword>
<dbReference type="EMBL" id="LT934122">
    <property type="protein sequence ID" value="VAI55802.1"/>
    <property type="molecule type" value="Genomic_DNA"/>
</dbReference>
<dbReference type="GO" id="GO:0009734">
    <property type="term" value="P:auxin-activated signaling pathway"/>
    <property type="evidence" value="ECO:0007669"/>
    <property type="project" value="UniProtKB-KW"/>
</dbReference>
<protein>
    <recommendedName>
        <fullName evidence="9">Auxin response factor</fullName>
    </recommendedName>
</protein>
<comment type="similarity">
    <text evidence="3 9">Belongs to the ARF family.</text>
</comment>
<dbReference type="FunFam" id="2.40.330.10:FF:000001">
    <property type="entry name" value="Auxin response factor"/>
    <property type="match status" value="1"/>
</dbReference>
<dbReference type="PANTHER" id="PTHR31384:SF115">
    <property type="entry name" value="AUXIN RESPONSE FACTOR 6"/>
    <property type="match status" value="1"/>
</dbReference>
<comment type="subunit">
    <text evidence="9">Homodimers and heterodimers.</text>
</comment>
<gene>
    <name evidence="12" type="ORF">TRITD_6Bv1G059890</name>
</gene>
<dbReference type="Gramene" id="TRITD6Bv1G059890.3">
    <property type="protein sequence ID" value="TRITD6Bv1G059890.3"/>
    <property type="gene ID" value="TRITD6Bv1G059890"/>
</dbReference>
<comment type="subcellular location">
    <subcellularLocation>
        <location evidence="2 9">Nucleus</location>
    </subcellularLocation>
</comment>
<dbReference type="FunFam" id="2.30.30.1040:FF:000001">
    <property type="entry name" value="Auxin response factor"/>
    <property type="match status" value="1"/>
</dbReference>
<evidence type="ECO:0000256" key="3">
    <source>
        <dbReference type="ARBA" id="ARBA00007853"/>
    </source>
</evidence>
<keyword evidence="13" id="KW-1185">Reference proteome</keyword>
<evidence type="ECO:0000256" key="9">
    <source>
        <dbReference type="RuleBase" id="RU004561"/>
    </source>
</evidence>
<reference evidence="12 13" key="1">
    <citation type="submission" date="2017-09" db="EMBL/GenBank/DDBJ databases">
        <authorList>
            <consortium name="International Durum Wheat Genome Sequencing Consortium (IDWGSC)"/>
            <person name="Milanesi L."/>
        </authorList>
    </citation>
    <scope>NUCLEOTIDE SEQUENCE [LARGE SCALE GENOMIC DNA]</scope>
    <source>
        <strain evidence="13">cv. Svevo</strain>
    </source>
</reference>
<dbReference type="PANTHER" id="PTHR31384">
    <property type="entry name" value="AUXIN RESPONSE FACTOR 4-RELATED"/>
    <property type="match status" value="1"/>
</dbReference>
<dbReference type="Gene3D" id="2.40.330.10">
    <property type="entry name" value="DNA-binding pseudobarrel domain"/>
    <property type="match status" value="1"/>
</dbReference>
<evidence type="ECO:0000256" key="5">
    <source>
        <dbReference type="ARBA" id="ARBA00023125"/>
    </source>
</evidence>
<dbReference type="InterPro" id="IPR044835">
    <property type="entry name" value="ARF_plant"/>
</dbReference>
<evidence type="ECO:0000256" key="2">
    <source>
        <dbReference type="ARBA" id="ARBA00004123"/>
    </source>
</evidence>
<evidence type="ECO:0000256" key="4">
    <source>
        <dbReference type="ARBA" id="ARBA00023015"/>
    </source>
</evidence>
<organism evidence="12 13">
    <name type="scientific">Triticum turgidum subsp. durum</name>
    <name type="common">Durum wheat</name>
    <name type="synonym">Triticum durum</name>
    <dbReference type="NCBI Taxonomy" id="4567"/>
    <lineage>
        <taxon>Eukaryota</taxon>
        <taxon>Viridiplantae</taxon>
        <taxon>Streptophyta</taxon>
        <taxon>Embryophyta</taxon>
        <taxon>Tracheophyta</taxon>
        <taxon>Spermatophyta</taxon>
        <taxon>Magnoliopsida</taxon>
        <taxon>Liliopsida</taxon>
        <taxon>Poales</taxon>
        <taxon>Poaceae</taxon>
        <taxon>BOP clade</taxon>
        <taxon>Pooideae</taxon>
        <taxon>Triticodae</taxon>
        <taxon>Triticeae</taxon>
        <taxon>Triticinae</taxon>
        <taxon>Triticum</taxon>
    </lineage>
</organism>
<evidence type="ECO:0000259" key="11">
    <source>
        <dbReference type="PROSITE" id="PS50863"/>
    </source>
</evidence>
<feature type="domain" description="TF-B3" evidence="11">
    <location>
        <begin position="136"/>
        <end position="238"/>
    </location>
</feature>
<evidence type="ECO:0000313" key="12">
    <source>
        <dbReference type="EMBL" id="VAI55802.1"/>
    </source>
</evidence>
<evidence type="ECO:0000256" key="7">
    <source>
        <dbReference type="ARBA" id="ARBA00023242"/>
    </source>
</evidence>
<dbReference type="InterPro" id="IPR010525">
    <property type="entry name" value="ARF_dom"/>
</dbReference>
<dbReference type="CDD" id="cd10017">
    <property type="entry name" value="B3_DNA"/>
    <property type="match status" value="1"/>
</dbReference>
<evidence type="ECO:0000256" key="1">
    <source>
        <dbReference type="ARBA" id="ARBA00003182"/>
    </source>
</evidence>
<dbReference type="Pfam" id="PF02362">
    <property type="entry name" value="B3"/>
    <property type="match status" value="1"/>
</dbReference>
<dbReference type="SUPFAM" id="SSF101936">
    <property type="entry name" value="DNA-binding pseudobarrel domain"/>
    <property type="match status" value="1"/>
</dbReference>
<keyword evidence="5 9" id="KW-0238">DNA-binding</keyword>
<dbReference type="InterPro" id="IPR015300">
    <property type="entry name" value="DNA-bd_pseudobarrel_sf"/>
</dbReference>
<dbReference type="GO" id="GO:0003677">
    <property type="term" value="F:DNA binding"/>
    <property type="evidence" value="ECO:0007669"/>
    <property type="project" value="UniProtKB-KW"/>
</dbReference>
<dbReference type="SMART" id="SM01019">
    <property type="entry name" value="B3"/>
    <property type="match status" value="1"/>
</dbReference>
<evidence type="ECO:0000256" key="10">
    <source>
        <dbReference type="SAM" id="MobiDB-lite"/>
    </source>
</evidence>
<dbReference type="InterPro" id="IPR003340">
    <property type="entry name" value="B3_DNA-bd"/>
</dbReference>
<dbReference type="Pfam" id="PF06507">
    <property type="entry name" value="ARF_AD"/>
    <property type="match status" value="1"/>
</dbReference>
<dbReference type="Gene3D" id="2.30.30.1040">
    <property type="match status" value="1"/>
</dbReference>